<feature type="region of interest" description="Disordered" evidence="11">
    <location>
        <begin position="1131"/>
        <end position="1218"/>
    </location>
</feature>
<dbReference type="PROSITE" id="PS00357">
    <property type="entry name" value="HISTONE_H2B"/>
    <property type="match status" value="1"/>
</dbReference>
<feature type="compositionally biased region" description="Polar residues" evidence="11">
    <location>
        <begin position="166"/>
        <end position="181"/>
    </location>
</feature>
<feature type="compositionally biased region" description="Basic residues" evidence="11">
    <location>
        <begin position="317"/>
        <end position="335"/>
    </location>
</feature>
<evidence type="ECO:0000259" key="12">
    <source>
        <dbReference type="Pfam" id="PF00125"/>
    </source>
</evidence>
<feature type="compositionally biased region" description="Basic and acidic residues" evidence="11">
    <location>
        <begin position="1308"/>
        <end position="1317"/>
    </location>
</feature>
<feature type="region of interest" description="Disordered" evidence="11">
    <location>
        <begin position="1441"/>
        <end position="1561"/>
    </location>
</feature>
<name>A0A0G4I5L6_9ALVE</name>
<feature type="region of interest" description="Disordered" evidence="11">
    <location>
        <begin position="465"/>
        <end position="495"/>
    </location>
</feature>
<dbReference type="SMART" id="SM00427">
    <property type="entry name" value="H2B"/>
    <property type="match status" value="1"/>
</dbReference>
<dbReference type="PRINTS" id="PR00621">
    <property type="entry name" value="HISTONEH2B"/>
</dbReference>
<feature type="compositionally biased region" description="Basic and acidic residues" evidence="11">
    <location>
        <begin position="1"/>
        <end position="11"/>
    </location>
</feature>
<evidence type="ECO:0000256" key="5">
    <source>
        <dbReference type="ARBA" id="ARBA00011538"/>
    </source>
</evidence>
<evidence type="ECO:0000256" key="3">
    <source>
        <dbReference type="ARBA" id="ARBA00004286"/>
    </source>
</evidence>
<feature type="compositionally biased region" description="Basic and acidic residues" evidence="11">
    <location>
        <begin position="1071"/>
        <end position="1083"/>
    </location>
</feature>
<feature type="compositionally biased region" description="Pro residues" evidence="11">
    <location>
        <begin position="230"/>
        <end position="240"/>
    </location>
</feature>
<feature type="region of interest" description="Disordered" evidence="11">
    <location>
        <begin position="772"/>
        <end position="918"/>
    </location>
</feature>
<dbReference type="InterPro" id="IPR055333">
    <property type="entry name" value="HISTONE_H2B_site"/>
</dbReference>
<feature type="region of interest" description="Disordered" evidence="11">
    <location>
        <begin position="142"/>
        <end position="342"/>
    </location>
</feature>
<keyword evidence="6 10" id="KW-0158">Chromosome</keyword>
<dbReference type="EMBL" id="CDMZ01005181">
    <property type="protein sequence ID" value="CEM52203.1"/>
    <property type="molecule type" value="Genomic_DNA"/>
</dbReference>
<feature type="domain" description="Core Histone H2A/H2B/H3" evidence="12">
    <location>
        <begin position="23"/>
        <end position="99"/>
    </location>
</feature>
<proteinExistence type="inferred from homology"/>
<feature type="compositionally biased region" description="Polar residues" evidence="11">
    <location>
        <begin position="1192"/>
        <end position="1208"/>
    </location>
</feature>
<dbReference type="GO" id="GO:0005634">
    <property type="term" value="C:nucleus"/>
    <property type="evidence" value="ECO:0007669"/>
    <property type="project" value="UniProtKB-SubCell"/>
</dbReference>
<dbReference type="InterPro" id="IPR007125">
    <property type="entry name" value="H2A/H2B/H3"/>
</dbReference>
<feature type="compositionally biased region" description="Polar residues" evidence="11">
    <location>
        <begin position="1503"/>
        <end position="1513"/>
    </location>
</feature>
<evidence type="ECO:0000256" key="8">
    <source>
        <dbReference type="ARBA" id="ARBA00023242"/>
    </source>
</evidence>
<sequence length="1561" mass="168768">MPGKGPAEKRQAGKKTASKGLSKSGGKAKRKRTESFALYIYKVLKQVHPETGISKKSMSIMNSFINDIFDRLANEATRLIRFNKKRTLSSREIQTAVRLMLPGELSKHAVSEGTKAVTNGGPPPSSSNGKWQTLVNIAFSVGPATESPGRAVREQMKQKERRQHLHSQVQHIPSNPQSDSGKTPGALFGWRKRTDPARESSENPSTPVVTDLGRFSLALPTDGEGQPSSPLHPPSHPPSPTITSPLYADEREEPNDEVRRGSFLQRKINLPSPTPSTSRNSPPSKPTFHHVAASSPNSPTAPPPRRHHSSGRAFSPSRRRVPVSKGSRTRVHTSPRHSGYSLRKAEMSGALYQWNAGALSPVGKYPRRTRAAQQAELALCDLFGRDDGSAEFEEKRRQARALFGAVFCLEEVVRDTLSDSLRILRLRPRYPSDRFEEAAGNAREKAFNGFPGPLQAHSWRSIKREAEGRREGFSRNPGGGSGAVPGGQQQEESGVVVYGSRETSKILGAASARFARWTRRFGAIAGTALLVRVVATAVHKRLGRALHTLGSFAKGARLAESLALSLAALGEPELLLSPQKEMQTERGGPPSGPPQMTCRSSAADRPPGTTARGGEPQSSAALGSVYPFSGSGSPPNLATSRVSGGPEGCRLMPRGTEGLLVTHRSSNRPANLRVARASTSGVPLEAKGDVPVPPLNTSGDHAPLTNHLEGSAPLSTSRSASRVRRPPSPCRGTRADLPSPPLPHRRSEDETEDPAEIARLLCKSTGRSFTFELEEEITAGAESPPKSPARETRPPTTREGDSRGGTEHEKTEKGASKSALCSAFSVPTLKVPLPGRGTQTQDPPSPPPLPARPSTPPQRTTGPGTCCLQPQPTEPEKPPAPDIPPKAPPTSPPKDTDTERECLDSSPNGIGLPSSPLFVPPTRVVSHPPRPIMRVPLRAPLVPTQSYLPSTLPNSHPPLRLLQYRRMQDQPAVVQGGGPTHTTGPPHATGPVPQSFSPPPVSPLQRSSSTLWHPPTHAYPHAHASPLPPRALTVFSVPRFPGFPQQPQVHKHPMQVQPAVVTQGTAPQGTENKETPPRPDPNPHVRTWHTLPHSTPMQTLSSLPHPPFGTFTFQPPRRPTAAVAPFLHSTTTLLPPQPVPSSPQSGMPNPPRVSTQPAVHAPSTVYSPPLGQTPLSPPKPPQTMILHPRPPNSTMHVPAPQQQTLKRTQPQAASPASPLLPQQTTSFVPPPIVTQQSVPHHLPRHLFTVWHPPTTVGHGPPSPPIPVGPPSVLRPLSPPPLPLHLPPTRPTPPVVVVESPRRSPKTADCCHDVHVDIELDELTESEEPPRRRDTLSQSEEDEGRSLRGVEEAITCTERAPLPHAHMEERQDTLSEDDGSEHNEALKAAIRKLKQQRHSPSPRYRLPPHRFHDGHTGSKPPEADALPALPSRIFQRSPIRGAFRGDTALPEPHSRTVVPPIRNFGIAVPSSPSKVKSPGSLKGKAELTSPSRKKQAENGKAQRKQGTLSGTVLRSPSGIRWRRGQSRSPLRSPSRRQEKHKKKPQHRSLPEEVGEGDAWTTD</sequence>
<evidence type="ECO:0000256" key="1">
    <source>
        <dbReference type="ARBA" id="ARBA00002001"/>
    </source>
</evidence>
<feature type="compositionally biased region" description="Low complexity" evidence="11">
    <location>
        <begin position="980"/>
        <end position="995"/>
    </location>
</feature>
<feature type="region of interest" description="Disordered" evidence="11">
    <location>
        <begin position="1"/>
        <end position="29"/>
    </location>
</feature>
<dbReference type="InterPro" id="IPR009072">
    <property type="entry name" value="Histone-fold"/>
</dbReference>
<feature type="region of interest" description="Disordered" evidence="11">
    <location>
        <begin position="1283"/>
        <end position="1425"/>
    </location>
</feature>
<accession>A0A0G4I5L6</accession>
<keyword evidence="7 10" id="KW-0238">DNA-binding</keyword>
<comment type="subcellular location">
    <subcellularLocation>
        <location evidence="3">Chromosome</location>
    </subcellularLocation>
    <subcellularLocation>
        <location evidence="2 10">Nucleus</location>
    </subcellularLocation>
</comment>
<dbReference type="VEuPathDB" id="CryptoDB:Cvel_11131"/>
<evidence type="ECO:0000256" key="2">
    <source>
        <dbReference type="ARBA" id="ARBA00004123"/>
    </source>
</evidence>
<dbReference type="Pfam" id="PF00125">
    <property type="entry name" value="Histone"/>
    <property type="match status" value="1"/>
</dbReference>
<feature type="compositionally biased region" description="Pro residues" evidence="11">
    <location>
        <begin position="880"/>
        <end position="892"/>
    </location>
</feature>
<feature type="region of interest" description="Disordered" evidence="11">
    <location>
        <begin position="580"/>
        <end position="754"/>
    </location>
</feature>
<dbReference type="GO" id="GO:0003677">
    <property type="term" value="F:DNA binding"/>
    <property type="evidence" value="ECO:0007669"/>
    <property type="project" value="UniProtKB-KW"/>
</dbReference>
<feature type="compositionally biased region" description="Basic and acidic residues" evidence="11">
    <location>
        <begin position="894"/>
        <end position="903"/>
    </location>
</feature>
<feature type="compositionally biased region" description="Basic and acidic residues" evidence="11">
    <location>
        <begin position="788"/>
        <end position="815"/>
    </location>
</feature>
<feature type="compositionally biased region" description="Pro residues" evidence="11">
    <location>
        <begin position="843"/>
        <end position="856"/>
    </location>
</feature>
<dbReference type="Gene3D" id="1.10.20.10">
    <property type="entry name" value="Histone, subunit A"/>
    <property type="match status" value="1"/>
</dbReference>
<dbReference type="GO" id="GO:0046982">
    <property type="term" value="F:protein heterodimerization activity"/>
    <property type="evidence" value="ECO:0007669"/>
    <property type="project" value="InterPro"/>
</dbReference>
<organism evidence="13">
    <name type="scientific">Chromera velia CCMP2878</name>
    <dbReference type="NCBI Taxonomy" id="1169474"/>
    <lineage>
        <taxon>Eukaryota</taxon>
        <taxon>Sar</taxon>
        <taxon>Alveolata</taxon>
        <taxon>Colpodellida</taxon>
        <taxon>Chromeraceae</taxon>
        <taxon>Chromera</taxon>
    </lineage>
</organism>
<evidence type="ECO:0000256" key="10">
    <source>
        <dbReference type="RuleBase" id="RU000451"/>
    </source>
</evidence>
<dbReference type="PANTHER" id="PTHR23428">
    <property type="entry name" value="HISTONE H2B"/>
    <property type="match status" value="1"/>
</dbReference>
<feature type="region of interest" description="Disordered" evidence="11">
    <location>
        <begin position="972"/>
        <end position="1009"/>
    </location>
</feature>
<feature type="compositionally biased region" description="Pro residues" evidence="11">
    <location>
        <begin position="1283"/>
        <end position="1293"/>
    </location>
</feature>
<evidence type="ECO:0000256" key="11">
    <source>
        <dbReference type="SAM" id="MobiDB-lite"/>
    </source>
</evidence>
<comment type="function">
    <text evidence="1">Core component of nucleosome. Nucleosomes wrap and compact DNA into chromatin, limiting DNA accessibility to the cellular machineries which require DNA as a template. Histones thereby play a central role in transcription regulation, DNA repair, DNA replication and chromosomal stability. DNA accessibility is regulated via a complex set of post-translational modifications of histones, also called histone code, and nucleosome remodeling.</text>
</comment>
<feature type="region of interest" description="Disordered" evidence="11">
    <location>
        <begin position="1064"/>
        <end position="1085"/>
    </location>
</feature>
<evidence type="ECO:0000256" key="9">
    <source>
        <dbReference type="ARBA" id="ARBA00023269"/>
    </source>
</evidence>
<comment type="similarity">
    <text evidence="4 10">Belongs to the histone H2B family.</text>
</comment>
<protein>
    <recommendedName>
        <fullName evidence="10">Histone H2B</fullName>
    </recommendedName>
</protein>
<evidence type="ECO:0000256" key="7">
    <source>
        <dbReference type="ARBA" id="ARBA00023125"/>
    </source>
</evidence>
<comment type="subunit">
    <text evidence="5 10">The nucleosome is a histone octamer containing two molecules each of H2A, H2B, H3 and H4 assembled in one H3-H4 heterotetramer and two H2A-H2B heterodimers. The octamer wraps approximately 147 bp of DNA.</text>
</comment>
<feature type="compositionally biased region" description="Basic and acidic residues" evidence="11">
    <location>
        <begin position="192"/>
        <end position="201"/>
    </location>
</feature>
<dbReference type="InterPro" id="IPR000558">
    <property type="entry name" value="Histone_H2B"/>
</dbReference>
<dbReference type="FunFam" id="1.10.20.10:FF:000016">
    <property type="entry name" value="Histone H2B"/>
    <property type="match status" value="1"/>
</dbReference>
<gene>
    <name evidence="13" type="ORF">Cvel_11131</name>
</gene>
<keyword evidence="8 10" id="KW-0539">Nucleus</keyword>
<dbReference type="GO" id="GO:0030527">
    <property type="term" value="F:structural constituent of chromatin"/>
    <property type="evidence" value="ECO:0007669"/>
    <property type="project" value="InterPro"/>
</dbReference>
<feature type="compositionally biased region" description="Low complexity" evidence="11">
    <location>
        <begin position="1467"/>
        <end position="1481"/>
    </location>
</feature>
<reference evidence="13" key="1">
    <citation type="submission" date="2014-11" db="EMBL/GenBank/DDBJ databases">
        <authorList>
            <person name="Otto D Thomas"/>
            <person name="Naeem Raeece"/>
        </authorList>
    </citation>
    <scope>NUCLEOTIDE SEQUENCE</scope>
</reference>
<dbReference type="SUPFAM" id="SSF47113">
    <property type="entry name" value="Histone-fold"/>
    <property type="match status" value="1"/>
</dbReference>
<feature type="compositionally biased region" description="Basic residues" evidence="11">
    <location>
        <begin position="1532"/>
        <end position="1545"/>
    </location>
</feature>
<evidence type="ECO:0000256" key="4">
    <source>
        <dbReference type="ARBA" id="ARBA00006846"/>
    </source>
</evidence>
<dbReference type="GO" id="GO:0000786">
    <property type="term" value="C:nucleosome"/>
    <property type="evidence" value="ECO:0007669"/>
    <property type="project" value="UniProtKB-KW"/>
</dbReference>
<feature type="compositionally biased region" description="Low complexity" evidence="11">
    <location>
        <begin position="1209"/>
        <end position="1218"/>
    </location>
</feature>
<feature type="compositionally biased region" description="Polar residues" evidence="11">
    <location>
        <begin position="630"/>
        <end position="642"/>
    </location>
</feature>
<evidence type="ECO:0000256" key="6">
    <source>
        <dbReference type="ARBA" id="ARBA00022454"/>
    </source>
</evidence>
<dbReference type="CDD" id="cd22910">
    <property type="entry name" value="HFD_H2B"/>
    <property type="match status" value="1"/>
</dbReference>
<evidence type="ECO:0000313" key="13">
    <source>
        <dbReference type="EMBL" id="CEM52203.1"/>
    </source>
</evidence>
<keyword evidence="9 10" id="KW-0544">Nucleosome core</keyword>